<name>A0A074JKH4_STRSL</name>
<dbReference type="EMBL" id="JJMT01000015">
    <property type="protein sequence ID" value="KEO44975.1"/>
    <property type="molecule type" value="Genomic_DNA"/>
</dbReference>
<organism evidence="1 2">
    <name type="scientific">Streptococcus salivarius</name>
    <dbReference type="NCBI Taxonomy" id="1304"/>
    <lineage>
        <taxon>Bacteria</taxon>
        <taxon>Bacillati</taxon>
        <taxon>Bacillota</taxon>
        <taxon>Bacilli</taxon>
        <taxon>Lactobacillales</taxon>
        <taxon>Streptococcaceae</taxon>
        <taxon>Streptococcus</taxon>
    </lineage>
</organism>
<protein>
    <recommendedName>
        <fullName evidence="3">Phage protein</fullName>
    </recommendedName>
</protein>
<dbReference type="Proteomes" id="UP000027855">
    <property type="component" value="Unassembled WGS sequence"/>
</dbReference>
<dbReference type="RefSeq" id="WP_037602313.1">
    <property type="nucleotide sequence ID" value="NZ_JJMS01000001.1"/>
</dbReference>
<sequence length="92" mass="10539">MKFKIFSDNAKSFTFKHDFETMDHAKVTNTAILGYMVGTYEQAAVKTTISKKETNNAYTLLIEYVEDEDLTKVFNRICKSFESYSKGNAEEA</sequence>
<comment type="caution">
    <text evidence="1">The sequence shown here is derived from an EMBL/GenBank/DDBJ whole genome shotgun (WGS) entry which is preliminary data.</text>
</comment>
<evidence type="ECO:0000313" key="1">
    <source>
        <dbReference type="EMBL" id="KEO44975.1"/>
    </source>
</evidence>
<proteinExistence type="predicted"/>
<gene>
    <name evidence="1" type="ORF">DL07_03660</name>
</gene>
<accession>A0A074JKH4</accession>
<evidence type="ECO:0000313" key="2">
    <source>
        <dbReference type="Proteomes" id="UP000027855"/>
    </source>
</evidence>
<evidence type="ECO:0008006" key="3">
    <source>
        <dbReference type="Google" id="ProtNLM"/>
    </source>
</evidence>
<reference evidence="1 2" key="1">
    <citation type="submission" date="2014-04" db="EMBL/GenBank/DDBJ databases">
        <title>Variable characteristics of bacteriocin-producing Streptococcus salivarius strains isolated from Malaysian subjects.</title>
        <authorList>
            <person name="Philip K."/>
            <person name="Barbour A."/>
        </authorList>
    </citation>
    <scope>NUCLEOTIDE SEQUENCE [LARGE SCALE GENOMIC DNA]</scope>
    <source>
        <strain evidence="1 2">NU10</strain>
    </source>
</reference>
<dbReference type="AlphaFoldDB" id="A0A074JKH4"/>